<name>A0A318KKN2_9NEIS</name>
<proteinExistence type="predicted"/>
<dbReference type="OrthoDB" id="8590981at2"/>
<gene>
    <name evidence="1" type="ORF">DFR34_1187</name>
</gene>
<evidence type="ECO:0000313" key="2">
    <source>
        <dbReference type="Proteomes" id="UP000247555"/>
    </source>
</evidence>
<evidence type="ECO:0000313" key="1">
    <source>
        <dbReference type="EMBL" id="PXX77198.1"/>
    </source>
</evidence>
<accession>A0A318KKN2</accession>
<organism evidence="1 2">
    <name type="scientific">Rivihabitans pingtungensis</name>
    <dbReference type="NCBI Taxonomy" id="1054498"/>
    <lineage>
        <taxon>Bacteria</taxon>
        <taxon>Pseudomonadati</taxon>
        <taxon>Pseudomonadota</taxon>
        <taxon>Betaproteobacteria</taxon>
        <taxon>Neisseriales</taxon>
        <taxon>Aquaspirillaceae</taxon>
        <taxon>Rivihabitans</taxon>
    </lineage>
</organism>
<dbReference type="EMBL" id="QJKI01000018">
    <property type="protein sequence ID" value="PXX77198.1"/>
    <property type="molecule type" value="Genomic_DNA"/>
</dbReference>
<keyword evidence="2" id="KW-1185">Reference proteome</keyword>
<sequence length="240" mass="25687">MSALVVLGEAPALGWLAERAFQQGGAVLRGHHWLDAMLLGGARCLLIGEGLFAALPWAEALREGDVVLDVSSDWFELRPAREVRVRELGGHYLELAGPLAPWGGQYGFALAVGGALSAHDAARLWLDRLAPLPGAWSSVGGAGAAAFTRLVAEAFQFAWLGAPELPCAPQAIWMQVRERHLLLAERLLEAAQRYLALHPQEASFAALLASFLVEAVSLGREADAMLRDWLAAQRPAGATD</sequence>
<reference evidence="1 2" key="1">
    <citation type="submission" date="2018-05" db="EMBL/GenBank/DDBJ databases">
        <title>Genomic Encyclopedia of Type Strains, Phase IV (KMG-IV): sequencing the most valuable type-strain genomes for metagenomic binning, comparative biology and taxonomic classification.</title>
        <authorList>
            <person name="Goeker M."/>
        </authorList>
    </citation>
    <scope>NUCLEOTIDE SEQUENCE [LARGE SCALE GENOMIC DNA]</scope>
    <source>
        <strain evidence="1 2">DSM 29661</strain>
    </source>
</reference>
<comment type="caution">
    <text evidence="1">The sequence shown here is derived from an EMBL/GenBank/DDBJ whole genome shotgun (WGS) entry which is preliminary data.</text>
</comment>
<dbReference type="RefSeq" id="WP_110391428.1">
    <property type="nucleotide sequence ID" value="NZ_CALCOA010000234.1"/>
</dbReference>
<protein>
    <submittedName>
        <fullName evidence="1">Uncharacterized protein</fullName>
    </submittedName>
</protein>
<dbReference type="AlphaFoldDB" id="A0A318KKN2"/>
<dbReference type="Proteomes" id="UP000247555">
    <property type="component" value="Unassembled WGS sequence"/>
</dbReference>